<gene>
    <name evidence="1" type="ORF">GDO78_016135</name>
</gene>
<dbReference type="PANTHER" id="PTHR16968">
    <property type="entry name" value="LENS EPITHELIAL CELL PROTEIN LEP503"/>
    <property type="match status" value="1"/>
</dbReference>
<reference evidence="1" key="1">
    <citation type="thesis" date="2020" institute="ProQuest LLC" country="789 East Eisenhower Parkway, Ann Arbor, MI, USA">
        <title>Comparative Genomics and Chromosome Evolution.</title>
        <authorList>
            <person name="Mudd A.B."/>
        </authorList>
    </citation>
    <scope>NUCLEOTIDE SEQUENCE</scope>
    <source>
        <strain evidence="1">HN-11 Male</strain>
        <tissue evidence="1">Kidney and liver</tissue>
    </source>
</reference>
<name>A0A8J6JW85_ELECQ</name>
<evidence type="ECO:0000313" key="2">
    <source>
        <dbReference type="Proteomes" id="UP000770717"/>
    </source>
</evidence>
<keyword evidence="2" id="KW-1185">Reference proteome</keyword>
<accession>A0A8J6JW85</accession>
<dbReference type="OrthoDB" id="8727558at2759"/>
<proteinExistence type="predicted"/>
<protein>
    <recommendedName>
        <fullName evidence="3">Lens epithelial cell protein LEP503</fullName>
    </recommendedName>
</protein>
<dbReference type="PANTHER" id="PTHR16968:SF2">
    <property type="entry name" value="LENS EPITHELIAL CELL PROTEIN LEP503"/>
    <property type="match status" value="1"/>
</dbReference>
<dbReference type="AlphaFoldDB" id="A0A8J6JW85"/>
<dbReference type="EMBL" id="WNTK01000195">
    <property type="protein sequence ID" value="KAG9471022.1"/>
    <property type="molecule type" value="Genomic_DNA"/>
</dbReference>
<organism evidence="1 2">
    <name type="scientific">Eleutherodactylus coqui</name>
    <name type="common">Puerto Rican coqui</name>
    <dbReference type="NCBI Taxonomy" id="57060"/>
    <lineage>
        <taxon>Eukaryota</taxon>
        <taxon>Metazoa</taxon>
        <taxon>Chordata</taxon>
        <taxon>Craniata</taxon>
        <taxon>Vertebrata</taxon>
        <taxon>Euteleostomi</taxon>
        <taxon>Amphibia</taxon>
        <taxon>Batrachia</taxon>
        <taxon>Anura</taxon>
        <taxon>Neobatrachia</taxon>
        <taxon>Hyloidea</taxon>
        <taxon>Eleutherodactylidae</taxon>
        <taxon>Eleutherodactylinae</taxon>
        <taxon>Eleutherodactylus</taxon>
        <taxon>Eleutherodactylus</taxon>
    </lineage>
</organism>
<evidence type="ECO:0000313" key="1">
    <source>
        <dbReference type="EMBL" id="KAG9471022.1"/>
    </source>
</evidence>
<evidence type="ECO:0008006" key="3">
    <source>
        <dbReference type="Google" id="ProtNLM"/>
    </source>
</evidence>
<dbReference type="InterPro" id="IPR029194">
    <property type="entry name" value="LEP503"/>
</dbReference>
<dbReference type="Proteomes" id="UP000770717">
    <property type="component" value="Unassembled WGS sequence"/>
</dbReference>
<sequence length="82" mass="9490">MRMMVPLRRQHPAVPTLCHAEPHRPMLPLAPFSMGQALRNMTLPLPRYKNVLGANMGYSFLQSLKECLYFLLCCWCVKELLD</sequence>
<comment type="caution">
    <text evidence="1">The sequence shown here is derived from an EMBL/GenBank/DDBJ whole genome shotgun (WGS) entry which is preliminary data.</text>
</comment>
<dbReference type="Pfam" id="PF15221">
    <property type="entry name" value="LEP503"/>
    <property type="match status" value="1"/>
</dbReference>